<gene>
    <name evidence="2" type="ORF">ACFQ2K_26985</name>
</gene>
<dbReference type="SUPFAM" id="SSF160631">
    <property type="entry name" value="SMI1/KNR4-like"/>
    <property type="match status" value="1"/>
</dbReference>
<reference evidence="3" key="1">
    <citation type="journal article" date="2019" name="Int. J. Syst. Evol. Microbiol.">
        <title>The Global Catalogue of Microorganisms (GCM) 10K type strain sequencing project: providing services to taxonomists for standard genome sequencing and annotation.</title>
        <authorList>
            <consortium name="The Broad Institute Genomics Platform"/>
            <consortium name="The Broad Institute Genome Sequencing Center for Infectious Disease"/>
            <person name="Wu L."/>
            <person name="Ma J."/>
        </authorList>
    </citation>
    <scope>NUCLEOTIDE SEQUENCE [LARGE SCALE GENOMIC DNA]</scope>
    <source>
        <strain evidence="3">JCM 12607</strain>
    </source>
</reference>
<dbReference type="EMBL" id="JBHTGL010000008">
    <property type="protein sequence ID" value="MFD0625839.1"/>
    <property type="molecule type" value="Genomic_DNA"/>
</dbReference>
<accession>A0ABW2WWP3</accession>
<dbReference type="InterPro" id="IPR037883">
    <property type="entry name" value="Knr4/Smi1-like_sf"/>
</dbReference>
<feature type="domain" description="Knr4/Smi1-like" evidence="1">
    <location>
        <begin position="29"/>
        <end position="148"/>
    </location>
</feature>
<proteinExistence type="predicted"/>
<sequence>MNIDHADPAELALLRDAFKSGAPSLGWDAVRAFEAQHGIVLPEPYRTCVAEMSDGCEQGPPEYGLIPLAELPRDWGDGRDERHLALPFPLTKAWIWDTDEDLDPDEGVPDSIFDHGSIVLGTDGCGMYWHLIVTGPQRGHVWWISGEGAYPFSGDGSGFAAWVKHWADGKPW</sequence>
<dbReference type="InterPro" id="IPR018958">
    <property type="entry name" value="Knr4/Smi1-like_dom"/>
</dbReference>
<comment type="caution">
    <text evidence="2">The sequence shown here is derived from an EMBL/GenBank/DDBJ whole genome shotgun (WGS) entry which is preliminary data.</text>
</comment>
<evidence type="ECO:0000259" key="1">
    <source>
        <dbReference type="Pfam" id="PF09346"/>
    </source>
</evidence>
<dbReference type="Pfam" id="PF09346">
    <property type="entry name" value="SMI1_KNR4"/>
    <property type="match status" value="1"/>
</dbReference>
<keyword evidence="3" id="KW-1185">Reference proteome</keyword>
<dbReference type="Proteomes" id="UP001596915">
    <property type="component" value="Unassembled WGS sequence"/>
</dbReference>
<organism evidence="2 3">
    <name type="scientific">Streptomyces sanglieri</name>
    <dbReference type="NCBI Taxonomy" id="193460"/>
    <lineage>
        <taxon>Bacteria</taxon>
        <taxon>Bacillati</taxon>
        <taxon>Actinomycetota</taxon>
        <taxon>Actinomycetes</taxon>
        <taxon>Kitasatosporales</taxon>
        <taxon>Streptomycetaceae</taxon>
        <taxon>Streptomyces</taxon>
    </lineage>
</organism>
<protein>
    <submittedName>
        <fullName evidence="2">SMI1/KNR4 family protein</fullName>
    </submittedName>
</protein>
<evidence type="ECO:0000313" key="3">
    <source>
        <dbReference type="Proteomes" id="UP001596915"/>
    </source>
</evidence>
<evidence type="ECO:0000313" key="2">
    <source>
        <dbReference type="EMBL" id="MFD0625839.1"/>
    </source>
</evidence>
<name>A0ABW2WWP3_9ACTN</name>